<proteinExistence type="predicted"/>
<name>A0A085WXM4_9BACT</name>
<protein>
    <recommendedName>
        <fullName evidence="2">DUF218 domain-containing protein</fullName>
    </recommendedName>
</protein>
<dbReference type="EMBL" id="JMCB01000001">
    <property type="protein sequence ID" value="KFE72437.1"/>
    <property type="molecule type" value="Genomic_DNA"/>
</dbReference>
<keyword evidence="4" id="KW-1185">Reference proteome</keyword>
<dbReference type="InterPro" id="IPR051599">
    <property type="entry name" value="Cell_Envelope_Assoc"/>
</dbReference>
<evidence type="ECO:0000256" key="1">
    <source>
        <dbReference type="SAM" id="Phobius"/>
    </source>
</evidence>
<evidence type="ECO:0000313" key="4">
    <source>
        <dbReference type="Proteomes" id="UP000028725"/>
    </source>
</evidence>
<keyword evidence="1" id="KW-0472">Membrane</keyword>
<accession>A0A085WXM4</accession>
<dbReference type="RefSeq" id="WP_044181755.1">
    <property type="nucleotide sequence ID" value="NZ_JMCB01000001.1"/>
</dbReference>
<dbReference type="Pfam" id="PF02698">
    <property type="entry name" value="DUF218"/>
    <property type="match status" value="1"/>
</dbReference>
<dbReference type="GO" id="GO:0043164">
    <property type="term" value="P:Gram-negative-bacterium-type cell wall biogenesis"/>
    <property type="evidence" value="ECO:0007669"/>
    <property type="project" value="TreeGrafter"/>
</dbReference>
<gene>
    <name evidence="3" type="ORF">DB31_0700</name>
</gene>
<dbReference type="STRING" id="394096.DB31_0700"/>
<organism evidence="3 4">
    <name type="scientific">Hyalangium minutum</name>
    <dbReference type="NCBI Taxonomy" id="394096"/>
    <lineage>
        <taxon>Bacteria</taxon>
        <taxon>Pseudomonadati</taxon>
        <taxon>Myxococcota</taxon>
        <taxon>Myxococcia</taxon>
        <taxon>Myxococcales</taxon>
        <taxon>Cystobacterineae</taxon>
        <taxon>Archangiaceae</taxon>
        <taxon>Hyalangium</taxon>
    </lineage>
</organism>
<dbReference type="PANTHER" id="PTHR30336:SF4">
    <property type="entry name" value="ENVELOPE BIOGENESIS FACTOR ELYC"/>
    <property type="match status" value="1"/>
</dbReference>
<feature type="transmembrane region" description="Helical" evidence="1">
    <location>
        <begin position="42"/>
        <end position="63"/>
    </location>
</feature>
<feature type="domain" description="DUF218" evidence="2">
    <location>
        <begin position="79"/>
        <end position="245"/>
    </location>
</feature>
<dbReference type="AlphaFoldDB" id="A0A085WXM4"/>
<dbReference type="GO" id="GO:0005886">
    <property type="term" value="C:plasma membrane"/>
    <property type="evidence" value="ECO:0007669"/>
    <property type="project" value="TreeGrafter"/>
</dbReference>
<keyword evidence="1" id="KW-0812">Transmembrane</keyword>
<dbReference type="InterPro" id="IPR003848">
    <property type="entry name" value="DUF218"/>
</dbReference>
<evidence type="ECO:0000259" key="2">
    <source>
        <dbReference type="Pfam" id="PF02698"/>
    </source>
</evidence>
<keyword evidence="1" id="KW-1133">Transmembrane helix</keyword>
<comment type="caution">
    <text evidence="3">The sequence shown here is derived from an EMBL/GenBank/DDBJ whole genome shotgun (WGS) entry which is preliminary data.</text>
</comment>
<feature type="transmembrane region" description="Helical" evidence="1">
    <location>
        <begin position="12"/>
        <end position="30"/>
    </location>
</feature>
<dbReference type="GO" id="GO:0000270">
    <property type="term" value="P:peptidoglycan metabolic process"/>
    <property type="evidence" value="ECO:0007669"/>
    <property type="project" value="TreeGrafter"/>
</dbReference>
<evidence type="ECO:0000313" key="3">
    <source>
        <dbReference type="EMBL" id="KFE72437.1"/>
    </source>
</evidence>
<reference evidence="3 4" key="1">
    <citation type="submission" date="2014-04" db="EMBL/GenBank/DDBJ databases">
        <title>Genome assembly of Hyalangium minutum DSM 14724.</title>
        <authorList>
            <person name="Sharma G."/>
            <person name="Subramanian S."/>
        </authorList>
    </citation>
    <scope>NUCLEOTIDE SEQUENCE [LARGE SCALE GENOMIC DNA]</scope>
    <source>
        <strain evidence="3 4">DSM 14724</strain>
    </source>
</reference>
<dbReference type="OrthoDB" id="9809813at2"/>
<dbReference type="Proteomes" id="UP000028725">
    <property type="component" value="Unassembled WGS sequence"/>
</dbReference>
<dbReference type="CDD" id="cd06259">
    <property type="entry name" value="YdcF-like"/>
    <property type="match status" value="1"/>
</dbReference>
<dbReference type="InterPro" id="IPR014729">
    <property type="entry name" value="Rossmann-like_a/b/a_fold"/>
</dbReference>
<sequence>MFLFLSKILDLFLGPLTWAMLFILAGILLRRRRARLALGLQLFGLAVLYVFSIEPVAAVLMRWTESGVEATYRPDVVYDAVIVLGGGLDPDATETSGRAEYNAAGDRILRGYELLREGHARNILISGGSLDPRPEAPIEADVLSRQLQMWGIEPGRIFTEGRSRNTRENAVESEKIIRQQGWKTLLLVTSAAHMPRAYGCYAAVGIRTDTFLADVRSPPGKRSPSWLPRGYHLSASSDALRELAGRMVYRMRGWTAP</sequence>
<dbReference type="PANTHER" id="PTHR30336">
    <property type="entry name" value="INNER MEMBRANE PROTEIN, PROBABLE PERMEASE"/>
    <property type="match status" value="1"/>
</dbReference>
<dbReference type="Gene3D" id="3.40.50.620">
    <property type="entry name" value="HUPs"/>
    <property type="match status" value="1"/>
</dbReference>